<proteinExistence type="predicted"/>
<dbReference type="AlphaFoldDB" id="A0A8J2X1N4"/>
<evidence type="ECO:0000313" key="2">
    <source>
        <dbReference type="EMBL" id="CAH0370601.1"/>
    </source>
</evidence>
<dbReference type="OrthoDB" id="264917at2759"/>
<gene>
    <name evidence="2" type="ORF">PECAL_3P04970</name>
</gene>
<comment type="caution">
    <text evidence="2">The sequence shown here is derived from an EMBL/GenBank/DDBJ whole genome shotgun (WGS) entry which is preliminary data.</text>
</comment>
<sequence length="294" mass="31640">MARVMLLPLVLHHSAAFSLLVQQRTNAATAMRGSDDDAIDASSPDAFIAGLMNRVGDLKSRQLELPIVVLDATLPNQRLAISTSDQAFREMVEYCGVKAVEEAGDEQFDDQRHGRFGIVGVDRQTGSAFPFGVEAIILKASVASETCSVELKGGRRFTVDETQDEAPAGAVQPRKVTLAPELDDDDEAAAVAAAQRLPALVEQWEKLVVDGGHERQPDHLGLVRKHLGPMPPPERPTDLALWVGAYVNPLPALGVALEIRPLLLRATTAKERVDAAVAGIASSIAHLDGSRRLW</sequence>
<protein>
    <recommendedName>
        <fullName evidence="4">Lon N-terminal domain-containing protein</fullName>
    </recommendedName>
</protein>
<dbReference type="EMBL" id="CAKKNE010000003">
    <property type="protein sequence ID" value="CAH0370601.1"/>
    <property type="molecule type" value="Genomic_DNA"/>
</dbReference>
<keyword evidence="1" id="KW-0732">Signal</keyword>
<feature type="signal peptide" evidence="1">
    <location>
        <begin position="1"/>
        <end position="16"/>
    </location>
</feature>
<feature type="chain" id="PRO_5035249027" description="Lon N-terminal domain-containing protein" evidence="1">
    <location>
        <begin position="17"/>
        <end position="294"/>
    </location>
</feature>
<dbReference type="Proteomes" id="UP000789595">
    <property type="component" value="Unassembled WGS sequence"/>
</dbReference>
<organism evidence="2 3">
    <name type="scientific">Pelagomonas calceolata</name>
    <dbReference type="NCBI Taxonomy" id="35677"/>
    <lineage>
        <taxon>Eukaryota</taxon>
        <taxon>Sar</taxon>
        <taxon>Stramenopiles</taxon>
        <taxon>Ochrophyta</taxon>
        <taxon>Pelagophyceae</taxon>
        <taxon>Pelagomonadales</taxon>
        <taxon>Pelagomonadaceae</taxon>
        <taxon>Pelagomonas</taxon>
    </lineage>
</organism>
<evidence type="ECO:0000313" key="3">
    <source>
        <dbReference type="Proteomes" id="UP000789595"/>
    </source>
</evidence>
<name>A0A8J2X1N4_9STRA</name>
<accession>A0A8J2X1N4</accession>
<keyword evidence="3" id="KW-1185">Reference proteome</keyword>
<evidence type="ECO:0008006" key="4">
    <source>
        <dbReference type="Google" id="ProtNLM"/>
    </source>
</evidence>
<reference evidence="2" key="1">
    <citation type="submission" date="2021-11" db="EMBL/GenBank/DDBJ databases">
        <authorList>
            <consortium name="Genoscope - CEA"/>
            <person name="William W."/>
        </authorList>
    </citation>
    <scope>NUCLEOTIDE SEQUENCE</scope>
</reference>
<dbReference type="InterPro" id="IPR046336">
    <property type="entry name" value="Lon_prtase_N_sf"/>
</dbReference>
<evidence type="ECO:0000256" key="1">
    <source>
        <dbReference type="SAM" id="SignalP"/>
    </source>
</evidence>
<dbReference type="Gene3D" id="2.30.130.40">
    <property type="entry name" value="LON domain-like"/>
    <property type="match status" value="1"/>
</dbReference>